<protein>
    <recommendedName>
        <fullName evidence="5">Secreted protein</fullName>
    </recommendedName>
</protein>
<evidence type="ECO:0000256" key="1">
    <source>
        <dbReference type="SAM" id="MobiDB-lite"/>
    </source>
</evidence>
<dbReference type="AlphaFoldDB" id="A0AA40CEV1"/>
<evidence type="ECO:0000313" key="3">
    <source>
        <dbReference type="EMBL" id="KAK0634838.1"/>
    </source>
</evidence>
<proteinExistence type="predicted"/>
<dbReference type="Proteomes" id="UP001174934">
    <property type="component" value="Unassembled WGS sequence"/>
</dbReference>
<comment type="caution">
    <text evidence="3">The sequence shown here is derived from an EMBL/GenBank/DDBJ whole genome shotgun (WGS) entry which is preliminary data.</text>
</comment>
<evidence type="ECO:0008006" key="5">
    <source>
        <dbReference type="Google" id="ProtNLM"/>
    </source>
</evidence>
<feature type="region of interest" description="Disordered" evidence="1">
    <location>
        <begin position="58"/>
        <end position="102"/>
    </location>
</feature>
<keyword evidence="2" id="KW-0732">Signal</keyword>
<reference evidence="3" key="1">
    <citation type="submission" date="2023-06" db="EMBL/GenBank/DDBJ databases">
        <title>Genome-scale phylogeny and comparative genomics of the fungal order Sordariales.</title>
        <authorList>
            <consortium name="Lawrence Berkeley National Laboratory"/>
            <person name="Hensen N."/>
            <person name="Bonometti L."/>
            <person name="Westerberg I."/>
            <person name="Brannstrom I.O."/>
            <person name="Guillou S."/>
            <person name="Cros-Aarteil S."/>
            <person name="Calhoun S."/>
            <person name="Haridas S."/>
            <person name="Kuo A."/>
            <person name="Mondo S."/>
            <person name="Pangilinan J."/>
            <person name="Riley R."/>
            <person name="LaButti K."/>
            <person name="Andreopoulos B."/>
            <person name="Lipzen A."/>
            <person name="Chen C."/>
            <person name="Yanf M."/>
            <person name="Daum C."/>
            <person name="Ng V."/>
            <person name="Clum A."/>
            <person name="Steindorff A."/>
            <person name="Ohm R."/>
            <person name="Martin F."/>
            <person name="Silar P."/>
            <person name="Natvig D."/>
            <person name="Lalanne C."/>
            <person name="Gautier V."/>
            <person name="Ament-velasquez S.L."/>
            <person name="Kruys A."/>
            <person name="Hutchinson M.I."/>
            <person name="Powell A.J."/>
            <person name="Barry K."/>
            <person name="Miller A.N."/>
            <person name="Grigoriev I.V."/>
            <person name="Debuchy R."/>
            <person name="Gladieux P."/>
            <person name="Thoren M.H."/>
            <person name="Johannesson H."/>
        </authorList>
    </citation>
    <scope>NUCLEOTIDE SEQUENCE</scope>
    <source>
        <strain evidence="3">SMH3391-2</strain>
    </source>
</reference>
<name>A0AA40CEV1_9PEZI</name>
<feature type="signal peptide" evidence="2">
    <location>
        <begin position="1"/>
        <end position="21"/>
    </location>
</feature>
<organism evidence="3 4">
    <name type="scientific">Bombardia bombarda</name>
    <dbReference type="NCBI Taxonomy" id="252184"/>
    <lineage>
        <taxon>Eukaryota</taxon>
        <taxon>Fungi</taxon>
        <taxon>Dikarya</taxon>
        <taxon>Ascomycota</taxon>
        <taxon>Pezizomycotina</taxon>
        <taxon>Sordariomycetes</taxon>
        <taxon>Sordariomycetidae</taxon>
        <taxon>Sordariales</taxon>
        <taxon>Lasiosphaeriaceae</taxon>
        <taxon>Bombardia</taxon>
    </lineage>
</organism>
<gene>
    <name evidence="3" type="ORF">B0T17DRAFT_19536</name>
</gene>
<feature type="chain" id="PRO_5041330825" description="Secreted protein" evidence="2">
    <location>
        <begin position="22"/>
        <end position="174"/>
    </location>
</feature>
<evidence type="ECO:0000256" key="2">
    <source>
        <dbReference type="SAM" id="SignalP"/>
    </source>
</evidence>
<sequence length="174" mass="19535">MRHKVEPLLLLVSFGPSGTILAPAEWGGICWVNMGRKHVEMKRCLLCIQFALRDKETEEKKKKKKKKKMMATPPPPPPLLSPFRRPGSAKREHKDKTSTSQAKHMQAQACNLTPRGRCSVDSSSFSVLAACDWVMGWGLCQETKRLGVTGSGRLVARTRDEECRRVRVVGYCRG</sequence>
<accession>A0AA40CEV1</accession>
<evidence type="ECO:0000313" key="4">
    <source>
        <dbReference type="Proteomes" id="UP001174934"/>
    </source>
</evidence>
<dbReference type="EMBL" id="JAULSR010000001">
    <property type="protein sequence ID" value="KAK0634838.1"/>
    <property type="molecule type" value="Genomic_DNA"/>
</dbReference>
<keyword evidence="4" id="KW-1185">Reference proteome</keyword>